<reference evidence="2 3" key="1">
    <citation type="journal article" date="2019" name="G3 (Bethesda)">
        <title>Sequencing of a Wild Apple (Malus baccata) Genome Unravels the Differences Between Cultivated and Wild Apple Species Regarding Disease Resistance and Cold Tolerance.</title>
        <authorList>
            <person name="Chen X."/>
        </authorList>
    </citation>
    <scope>NUCLEOTIDE SEQUENCE [LARGE SCALE GENOMIC DNA]</scope>
    <source>
        <strain evidence="3">cv. Shandingzi</strain>
        <tissue evidence="2">Leaves</tissue>
    </source>
</reference>
<dbReference type="Gene3D" id="1.25.10.10">
    <property type="entry name" value="Leucine-rich Repeat Variant"/>
    <property type="match status" value="1"/>
</dbReference>
<dbReference type="PANTHER" id="PTHR11223:SF3">
    <property type="entry name" value="EXPORTIN-5"/>
    <property type="match status" value="1"/>
</dbReference>
<evidence type="ECO:0000259" key="1">
    <source>
        <dbReference type="Pfam" id="PF19273"/>
    </source>
</evidence>
<dbReference type="InterPro" id="IPR011989">
    <property type="entry name" value="ARM-like"/>
</dbReference>
<dbReference type="Proteomes" id="UP000315295">
    <property type="component" value="Unassembled WGS sequence"/>
</dbReference>
<comment type="caution">
    <text evidence="2">The sequence shown here is derived from an EMBL/GenBank/DDBJ whole genome shotgun (WGS) entry which is preliminary data.</text>
</comment>
<dbReference type="InterPro" id="IPR045065">
    <property type="entry name" value="XPO1/5"/>
</dbReference>
<dbReference type="InterPro" id="IPR045478">
    <property type="entry name" value="Exportin-5_C"/>
</dbReference>
<dbReference type="EMBL" id="VIEB01005305">
    <property type="protein sequence ID" value="TQD69057.1"/>
    <property type="molecule type" value="Genomic_DNA"/>
</dbReference>
<dbReference type="Pfam" id="PF19273">
    <property type="entry name" value="Exportin-5"/>
    <property type="match status" value="1"/>
</dbReference>
<evidence type="ECO:0000313" key="3">
    <source>
        <dbReference type="Proteomes" id="UP000315295"/>
    </source>
</evidence>
<dbReference type="GO" id="GO:0006405">
    <property type="term" value="P:RNA export from nucleus"/>
    <property type="evidence" value="ECO:0007669"/>
    <property type="project" value="TreeGrafter"/>
</dbReference>
<dbReference type="GO" id="GO:0003723">
    <property type="term" value="F:RNA binding"/>
    <property type="evidence" value="ECO:0007669"/>
    <property type="project" value="TreeGrafter"/>
</dbReference>
<organism evidence="2 3">
    <name type="scientific">Malus baccata</name>
    <name type="common">Siberian crab apple</name>
    <name type="synonym">Pyrus baccata</name>
    <dbReference type="NCBI Taxonomy" id="106549"/>
    <lineage>
        <taxon>Eukaryota</taxon>
        <taxon>Viridiplantae</taxon>
        <taxon>Streptophyta</taxon>
        <taxon>Embryophyta</taxon>
        <taxon>Tracheophyta</taxon>
        <taxon>Spermatophyta</taxon>
        <taxon>Magnoliopsida</taxon>
        <taxon>eudicotyledons</taxon>
        <taxon>Gunneridae</taxon>
        <taxon>Pentapetalae</taxon>
        <taxon>rosids</taxon>
        <taxon>fabids</taxon>
        <taxon>Rosales</taxon>
        <taxon>Rosaceae</taxon>
        <taxon>Amygdaloideae</taxon>
        <taxon>Maleae</taxon>
        <taxon>Malus</taxon>
    </lineage>
</organism>
<proteinExistence type="predicted"/>
<dbReference type="GO" id="GO:0005737">
    <property type="term" value="C:cytoplasm"/>
    <property type="evidence" value="ECO:0007669"/>
    <property type="project" value="TreeGrafter"/>
</dbReference>
<feature type="domain" description="Exportin-5 C-terminal" evidence="1">
    <location>
        <begin position="1"/>
        <end position="209"/>
    </location>
</feature>
<protein>
    <recommendedName>
        <fullName evidence="1">Exportin-5 C-terminal domain-containing protein</fullName>
    </recommendedName>
</protein>
<dbReference type="GO" id="GO:0042565">
    <property type="term" value="C:RNA nuclear export complex"/>
    <property type="evidence" value="ECO:0007669"/>
    <property type="project" value="TreeGrafter"/>
</dbReference>
<dbReference type="STRING" id="106549.A0A540K4A7"/>
<keyword evidence="3" id="KW-1185">Reference proteome</keyword>
<sequence>MEEKLLRDLTREVCSLLAVIASPQLNTGLPSLEHSGHVHRVDVSSLKELDAFASSSMVGFLLNHKGLALPALQICLEAFTWTDGEAMTKVSSFCSSLIGLAVSTNSVELLQFVSKDLFSAIIQGLALESNAFISADLIGHCRDIYIHLCDRDPTPRQILLSLPCIKQHDLLAFEEALTKTSSPKEQKQHMKSLLVLATGNKLKALAVQKSVNVITNVSTRPRSTANTKETRADDGETVGLAAIL</sequence>
<gene>
    <name evidence="2" type="ORF">C1H46_045410</name>
</gene>
<accession>A0A540K4A7</accession>
<evidence type="ECO:0000313" key="2">
    <source>
        <dbReference type="EMBL" id="TQD69057.1"/>
    </source>
</evidence>
<dbReference type="GO" id="GO:0005049">
    <property type="term" value="F:nuclear export signal receptor activity"/>
    <property type="evidence" value="ECO:0007669"/>
    <property type="project" value="InterPro"/>
</dbReference>
<dbReference type="GO" id="GO:0006611">
    <property type="term" value="P:protein export from nucleus"/>
    <property type="evidence" value="ECO:0007669"/>
    <property type="project" value="InterPro"/>
</dbReference>
<dbReference type="AlphaFoldDB" id="A0A540K4A7"/>
<dbReference type="PANTHER" id="PTHR11223">
    <property type="entry name" value="EXPORTIN 1/5"/>
    <property type="match status" value="1"/>
</dbReference>
<dbReference type="GO" id="GO:0005634">
    <property type="term" value="C:nucleus"/>
    <property type="evidence" value="ECO:0007669"/>
    <property type="project" value="TreeGrafter"/>
</dbReference>
<name>A0A540K4A7_MALBA</name>